<dbReference type="InterPro" id="IPR018620">
    <property type="entry name" value="Ubiquitin3-bd_protein_But2_C"/>
</dbReference>
<sequence length="188" mass="20476">MHFTTIAFALLSTSLAAALPTDANALERRACSIQYPTNVFQILEDDPTHNTGNHGYVYTSQEAGPSHRWVTELQFTGVPADAHGCSVEFFFAQGYRLLTTSGNARLDFYTVDRNISVEHDTWENHPGKVSLVGTQLVTLNQNTDTKLTAVTGGCSETMNYIVEVEGVGAGSVGFFDSEPSGLRLTYNC</sequence>
<keyword evidence="4" id="KW-1185">Reference proteome</keyword>
<name>A0A8H4N5R5_9PEZI</name>
<proteinExistence type="predicted"/>
<dbReference type="OrthoDB" id="5308323at2759"/>
<evidence type="ECO:0000313" key="4">
    <source>
        <dbReference type="Proteomes" id="UP000572817"/>
    </source>
</evidence>
<evidence type="ECO:0000313" key="3">
    <source>
        <dbReference type="EMBL" id="KAF4303882.1"/>
    </source>
</evidence>
<evidence type="ECO:0000259" key="2">
    <source>
        <dbReference type="Pfam" id="PF09792"/>
    </source>
</evidence>
<feature type="chain" id="PRO_5034897025" description="Ubiquitin 3 binding protein But2 C-terminal domain-containing protein" evidence="1">
    <location>
        <begin position="19"/>
        <end position="188"/>
    </location>
</feature>
<feature type="signal peptide" evidence="1">
    <location>
        <begin position="1"/>
        <end position="18"/>
    </location>
</feature>
<organism evidence="3 4">
    <name type="scientific">Botryosphaeria dothidea</name>
    <dbReference type="NCBI Taxonomy" id="55169"/>
    <lineage>
        <taxon>Eukaryota</taxon>
        <taxon>Fungi</taxon>
        <taxon>Dikarya</taxon>
        <taxon>Ascomycota</taxon>
        <taxon>Pezizomycotina</taxon>
        <taxon>Dothideomycetes</taxon>
        <taxon>Dothideomycetes incertae sedis</taxon>
        <taxon>Botryosphaeriales</taxon>
        <taxon>Botryosphaeriaceae</taxon>
        <taxon>Botryosphaeria</taxon>
    </lineage>
</organism>
<reference evidence="3" key="1">
    <citation type="submission" date="2020-04" db="EMBL/GenBank/DDBJ databases">
        <title>Genome Assembly and Annotation of Botryosphaeria dothidea sdau 11-99, a Latent Pathogen of Apple Fruit Ring Rot in China.</title>
        <authorList>
            <person name="Yu C."/>
            <person name="Diao Y."/>
            <person name="Lu Q."/>
            <person name="Zhao J."/>
            <person name="Cui S."/>
            <person name="Peng C."/>
            <person name="He B."/>
            <person name="Liu H."/>
        </authorList>
    </citation>
    <scope>NUCLEOTIDE SEQUENCE [LARGE SCALE GENOMIC DNA]</scope>
    <source>
        <strain evidence="3">Sdau11-99</strain>
    </source>
</reference>
<accession>A0A8H4N5R5</accession>
<feature type="domain" description="Ubiquitin 3 binding protein But2 C-terminal" evidence="2">
    <location>
        <begin position="34"/>
        <end position="177"/>
    </location>
</feature>
<dbReference type="Proteomes" id="UP000572817">
    <property type="component" value="Unassembled WGS sequence"/>
</dbReference>
<dbReference type="Pfam" id="PF09792">
    <property type="entry name" value="But2"/>
    <property type="match status" value="1"/>
</dbReference>
<keyword evidence="1" id="KW-0732">Signal</keyword>
<evidence type="ECO:0000256" key="1">
    <source>
        <dbReference type="SAM" id="SignalP"/>
    </source>
</evidence>
<protein>
    <recommendedName>
        <fullName evidence="2">Ubiquitin 3 binding protein But2 C-terminal domain-containing protein</fullName>
    </recommendedName>
</protein>
<dbReference type="AlphaFoldDB" id="A0A8H4N5R5"/>
<comment type="caution">
    <text evidence="3">The sequence shown here is derived from an EMBL/GenBank/DDBJ whole genome shotgun (WGS) entry which is preliminary data.</text>
</comment>
<gene>
    <name evidence="3" type="ORF">GTA08_BOTSDO07667</name>
</gene>
<dbReference type="EMBL" id="WWBZ02000051">
    <property type="protein sequence ID" value="KAF4303882.1"/>
    <property type="molecule type" value="Genomic_DNA"/>
</dbReference>